<evidence type="ECO:0000313" key="2">
    <source>
        <dbReference type="Proteomes" id="UP001608902"/>
    </source>
</evidence>
<dbReference type="Gene3D" id="2.40.50.120">
    <property type="match status" value="1"/>
</dbReference>
<proteinExistence type="predicted"/>
<dbReference type="EMBL" id="JBGFUD010006826">
    <property type="protein sequence ID" value="MFH4981232.1"/>
    <property type="molecule type" value="Genomic_DNA"/>
</dbReference>
<dbReference type="AlphaFoldDB" id="A0ABD6EXC3"/>
<reference evidence="1 2" key="1">
    <citation type="submission" date="2024-08" db="EMBL/GenBank/DDBJ databases">
        <title>Gnathostoma spinigerum genome.</title>
        <authorList>
            <person name="Gonzalez-Bertolin B."/>
            <person name="Monzon S."/>
            <person name="Zaballos A."/>
            <person name="Jimenez P."/>
            <person name="Dekumyoy P."/>
            <person name="Varona S."/>
            <person name="Cuesta I."/>
            <person name="Sumanam S."/>
            <person name="Adisakwattana P."/>
            <person name="Gasser R.B."/>
            <person name="Hernandez-Gonzalez A."/>
            <person name="Young N.D."/>
            <person name="Perteguer M.J."/>
        </authorList>
    </citation>
    <scope>NUCLEOTIDE SEQUENCE [LARGE SCALE GENOMIC DNA]</scope>
    <source>
        <strain evidence="1">AL3</strain>
        <tissue evidence="1">Liver</tissue>
    </source>
</reference>
<keyword evidence="2" id="KW-1185">Reference proteome</keyword>
<accession>A0ABD6EXC3</accession>
<dbReference type="InterPro" id="IPR008993">
    <property type="entry name" value="TIMP-like_OB-fold"/>
</dbReference>
<evidence type="ECO:0000313" key="1">
    <source>
        <dbReference type="EMBL" id="MFH4981232.1"/>
    </source>
</evidence>
<dbReference type="Proteomes" id="UP001608902">
    <property type="component" value="Unassembled WGS sequence"/>
</dbReference>
<organism evidence="1 2">
    <name type="scientific">Gnathostoma spinigerum</name>
    <dbReference type="NCBI Taxonomy" id="75299"/>
    <lineage>
        <taxon>Eukaryota</taxon>
        <taxon>Metazoa</taxon>
        <taxon>Ecdysozoa</taxon>
        <taxon>Nematoda</taxon>
        <taxon>Chromadorea</taxon>
        <taxon>Rhabditida</taxon>
        <taxon>Spirurina</taxon>
        <taxon>Gnathostomatomorpha</taxon>
        <taxon>Gnathostomatoidea</taxon>
        <taxon>Gnathostomatidae</taxon>
        <taxon>Gnathostoma</taxon>
    </lineage>
</organism>
<dbReference type="SUPFAM" id="SSF50242">
    <property type="entry name" value="TIMP-like"/>
    <property type="match status" value="1"/>
</dbReference>
<sequence>MSERERFEAASWVGLVTILEKKRSVFGPVQYRLLMQYPLKDKFLGTEFSVLSAPSHYCGLDLEVGGEYFLSGSPNDASMINKCSQVKSDVKAWSSDDLPDLRSLQAVDKESMMIVPQI</sequence>
<gene>
    <name evidence="1" type="ORF">AB6A40_007941</name>
</gene>
<protein>
    <submittedName>
        <fullName evidence="1">Uncharacterized protein</fullName>
    </submittedName>
</protein>
<name>A0ABD6EXC3_9BILA</name>
<comment type="caution">
    <text evidence="1">The sequence shown here is derived from an EMBL/GenBank/DDBJ whole genome shotgun (WGS) entry which is preliminary data.</text>
</comment>